<organism evidence="1 2">
    <name type="scientific">Haloechinothrix halophila YIM 93223</name>
    <dbReference type="NCBI Taxonomy" id="592678"/>
    <lineage>
        <taxon>Bacteria</taxon>
        <taxon>Bacillati</taxon>
        <taxon>Actinomycetota</taxon>
        <taxon>Actinomycetes</taxon>
        <taxon>Pseudonocardiales</taxon>
        <taxon>Pseudonocardiaceae</taxon>
        <taxon>Haloechinothrix</taxon>
    </lineage>
</organism>
<name>W9DRS8_9PSEU</name>
<gene>
    <name evidence="1" type="ORF">AmyhaDRAFT_0131</name>
</gene>
<dbReference type="HOGENOM" id="CLU_1811742_0_0_11"/>
<comment type="caution">
    <text evidence="1">The sequence shown here is derived from an EMBL/GenBank/DDBJ whole genome shotgun (WGS) entry which is preliminary data.</text>
</comment>
<dbReference type="RefSeq" id="WP_034266871.1">
    <property type="nucleotide sequence ID" value="NZ_KI632509.1"/>
</dbReference>
<keyword evidence="2" id="KW-1185">Reference proteome</keyword>
<dbReference type="Proteomes" id="UP000054357">
    <property type="component" value="Unassembled WGS sequence"/>
</dbReference>
<accession>W9DRS8</accession>
<dbReference type="AlphaFoldDB" id="W9DRS8"/>
<dbReference type="OrthoDB" id="2867965at2"/>
<evidence type="ECO:0000313" key="1">
    <source>
        <dbReference type="EMBL" id="ETA66377.1"/>
    </source>
</evidence>
<dbReference type="PATRIC" id="fig|592678.3.peg.136"/>
<proteinExistence type="predicted"/>
<evidence type="ECO:0000313" key="2">
    <source>
        <dbReference type="Proteomes" id="UP000054357"/>
    </source>
</evidence>
<dbReference type="EMBL" id="AZAK01000001">
    <property type="protein sequence ID" value="ETA66377.1"/>
    <property type="molecule type" value="Genomic_DNA"/>
</dbReference>
<protein>
    <submittedName>
        <fullName evidence="1">Uncharacterized protein</fullName>
    </submittedName>
</protein>
<sequence>MSTQYAEHVNPNTFSVIFDGARYDANCSTDLGKLFITTATDANMARSQLLDTLRQVATVASQRLESLEGGWDTGTQPLQGYERDINEKAARYELLAKQVRRLAKIAGIEPVTDEDKRDRQERMDHAVTTDVYRTEYIEESGE</sequence>
<reference evidence="1 2" key="1">
    <citation type="submission" date="2013-08" db="EMBL/GenBank/DDBJ databases">
        <authorList>
            <consortium name="DOE Joint Genome Institute"/>
            <person name="Klenk H.-P."/>
            <person name="Huntemann M."/>
            <person name="Han J."/>
            <person name="Chen A."/>
            <person name="Kyrpides N."/>
            <person name="Mavromatis K."/>
            <person name="Markowitz V."/>
            <person name="Palaniappan K."/>
            <person name="Ivanova N."/>
            <person name="Schaumberg A."/>
            <person name="Pati A."/>
            <person name="Liolios K."/>
            <person name="Nordberg H.P."/>
            <person name="Cantor M.N."/>
            <person name="Hua S.X."/>
            <person name="Woyke T."/>
        </authorList>
    </citation>
    <scope>NUCLEOTIDE SEQUENCE [LARGE SCALE GENOMIC DNA]</scope>
    <source>
        <strain evidence="1 2">YIM 93223</strain>
    </source>
</reference>